<evidence type="ECO:0000256" key="2">
    <source>
        <dbReference type="ARBA" id="ARBA00022747"/>
    </source>
</evidence>
<dbReference type="PANTHER" id="PTHR30408:SF12">
    <property type="entry name" value="TYPE I RESTRICTION ENZYME MJAVIII SPECIFICITY SUBUNIT"/>
    <property type="match status" value="1"/>
</dbReference>
<keyword evidence="2" id="KW-0680">Restriction system</keyword>
<sequence>MSWQVKKLGEVCTVIAGQSPEGKFYNDKGDGVPFYQGKKDFGNKFIGAPTTWTTKVTKLAEAGDVLMSVRAPVGPINFSTEKICIGRGLAAIRVGRTVNKEFLYYGLLSKQAVIQGSEGAVFASINKNQIENIDFLIPSLEEQKRIVEILDSAFEQIDQAKAIAQQNLQNAREIFDSALSRVSFPKRSWVSARLQDITLKIGSGATPRGGQSSYKTEGVSLVRSMNVHDRSFEPNKLAFIDDEQAAKLSNVIVEKDDVLLNITGASVARSCLMSSAYLPARVNQHVSIIRPFSTIIKPKLLNFFLTSKAYKDSLLKIGGSGATREAITKKQIQDFVIYFPKSTDEQDTLIKQVEEIENLSQNLESIYQQKIAALEEFKQSLLQQAFSGNLTANHSGAPV</sequence>
<dbReference type="PANTHER" id="PTHR30408">
    <property type="entry name" value="TYPE-1 RESTRICTION ENZYME ECOKI SPECIFICITY PROTEIN"/>
    <property type="match status" value="1"/>
</dbReference>
<dbReference type="InterPro" id="IPR052021">
    <property type="entry name" value="Type-I_RS_S_subunit"/>
</dbReference>
<dbReference type="InterPro" id="IPR000055">
    <property type="entry name" value="Restrct_endonuc_typeI_TRD"/>
</dbReference>
<feature type="coiled-coil region" evidence="4">
    <location>
        <begin position="349"/>
        <end position="376"/>
    </location>
</feature>
<dbReference type="AlphaFoldDB" id="F6D9T7"/>
<evidence type="ECO:0000259" key="5">
    <source>
        <dbReference type="Pfam" id="PF01420"/>
    </source>
</evidence>
<dbReference type="GO" id="GO:0009307">
    <property type="term" value="P:DNA restriction-modification system"/>
    <property type="evidence" value="ECO:0007669"/>
    <property type="project" value="UniProtKB-KW"/>
</dbReference>
<keyword evidence="4" id="KW-0175">Coiled coil</keyword>
<evidence type="ECO:0000313" key="6">
    <source>
        <dbReference type="EMBL" id="AEG32136.1"/>
    </source>
</evidence>
<organism evidence="6 7">
    <name type="scientific">Thiomicrospira cyclica (strain DSM 14477 / JCM 11371 / ALM1)</name>
    <name type="common">Thioalkalimicrobium cyclicum</name>
    <dbReference type="NCBI Taxonomy" id="717773"/>
    <lineage>
        <taxon>Bacteria</taxon>
        <taxon>Pseudomonadati</taxon>
        <taxon>Pseudomonadota</taxon>
        <taxon>Gammaproteobacteria</taxon>
        <taxon>Thiotrichales</taxon>
        <taxon>Piscirickettsiaceae</taxon>
        <taxon>Thiomicrospira</taxon>
    </lineage>
</organism>
<dbReference type="Gene3D" id="3.90.220.20">
    <property type="entry name" value="DNA methylase specificity domains"/>
    <property type="match status" value="2"/>
</dbReference>
<feature type="domain" description="Type I restriction modification DNA specificity" evidence="5">
    <location>
        <begin position="3"/>
        <end position="163"/>
    </location>
</feature>
<gene>
    <name evidence="6" type="ordered locus">Thicy_1373</name>
</gene>
<dbReference type="STRING" id="717773.Thicy_1373"/>
<evidence type="ECO:0000256" key="1">
    <source>
        <dbReference type="ARBA" id="ARBA00010923"/>
    </source>
</evidence>
<dbReference type="SUPFAM" id="SSF116734">
    <property type="entry name" value="DNA methylase specificity domain"/>
    <property type="match status" value="2"/>
</dbReference>
<evidence type="ECO:0000313" key="7">
    <source>
        <dbReference type="Proteomes" id="UP000009232"/>
    </source>
</evidence>
<dbReference type="Proteomes" id="UP000009232">
    <property type="component" value="Chromosome"/>
</dbReference>
<protein>
    <submittedName>
        <fullName evidence="6">Restriction modification system DNA specificity domain protein</fullName>
    </submittedName>
</protein>
<dbReference type="EMBL" id="CP002776">
    <property type="protein sequence ID" value="AEG32136.1"/>
    <property type="molecule type" value="Genomic_DNA"/>
</dbReference>
<dbReference type="GO" id="GO:0003677">
    <property type="term" value="F:DNA binding"/>
    <property type="evidence" value="ECO:0007669"/>
    <property type="project" value="UniProtKB-KW"/>
</dbReference>
<dbReference type="RefSeq" id="WP_013835911.1">
    <property type="nucleotide sequence ID" value="NC_015581.1"/>
</dbReference>
<dbReference type="eggNOG" id="COG0732">
    <property type="taxonomic scope" value="Bacteria"/>
</dbReference>
<dbReference type="KEGG" id="tcy:Thicy_1373"/>
<name>F6D9T7_THICA</name>
<dbReference type="Pfam" id="PF01420">
    <property type="entry name" value="Methylase_S"/>
    <property type="match status" value="1"/>
</dbReference>
<dbReference type="REBASE" id="36372">
    <property type="entry name" value="S.TcyALM1ORF1374P"/>
</dbReference>
<keyword evidence="7" id="KW-1185">Reference proteome</keyword>
<dbReference type="HOGENOM" id="CLU_021095_10_3_6"/>
<keyword evidence="3" id="KW-0238">DNA-binding</keyword>
<accession>F6D9T7</accession>
<proteinExistence type="inferred from homology"/>
<evidence type="ECO:0000256" key="4">
    <source>
        <dbReference type="SAM" id="Coils"/>
    </source>
</evidence>
<evidence type="ECO:0000256" key="3">
    <source>
        <dbReference type="ARBA" id="ARBA00023125"/>
    </source>
</evidence>
<dbReference type="InterPro" id="IPR044946">
    <property type="entry name" value="Restrct_endonuc_typeI_TRD_sf"/>
</dbReference>
<comment type="similarity">
    <text evidence="1">Belongs to the type-I restriction system S methylase family.</text>
</comment>
<reference evidence="6 7" key="1">
    <citation type="submission" date="2011-05" db="EMBL/GenBank/DDBJ databases">
        <title>Complete sequence of Thioalkalimicrobium cyclicum ALM1.</title>
        <authorList>
            <consortium name="US DOE Joint Genome Institute"/>
            <person name="Lucas S."/>
            <person name="Han J."/>
            <person name="Lapidus A."/>
            <person name="Cheng J.-F."/>
            <person name="Goodwin L."/>
            <person name="Pitluck S."/>
            <person name="Peters L."/>
            <person name="Mikhailova N."/>
            <person name="Davenport K."/>
            <person name="Han C."/>
            <person name="Tapia R."/>
            <person name="Land M."/>
            <person name="Hauser L."/>
            <person name="Kyrpides N."/>
            <person name="Ivanova N."/>
            <person name="Pagani I."/>
            <person name="Kappler U."/>
            <person name="Woyke T."/>
        </authorList>
    </citation>
    <scope>NUCLEOTIDE SEQUENCE [LARGE SCALE GENOMIC DNA]</scope>
    <source>
        <strain evidence="7">DSM 14477 / JCM 11371 / ALM1</strain>
    </source>
</reference>
<dbReference type="CDD" id="cd17499">
    <property type="entry name" value="RMtype1_S_CloLW9ORF3270P-TRD1-CR1_like"/>
    <property type="match status" value="1"/>
</dbReference>